<proteinExistence type="predicted"/>
<dbReference type="eggNOG" id="ENOG502QQIE">
    <property type="taxonomic scope" value="Eukaryota"/>
</dbReference>
<dbReference type="Pfam" id="PF14033">
    <property type="entry name" value="DUF4246"/>
    <property type="match status" value="1"/>
</dbReference>
<evidence type="ECO:0000313" key="4">
    <source>
        <dbReference type="Proteomes" id="UP000030669"/>
    </source>
</evidence>
<dbReference type="PANTHER" id="PTHR33119">
    <property type="entry name" value="IFI3P"/>
    <property type="match status" value="1"/>
</dbReference>
<name>S7RUW5_GLOTA</name>
<keyword evidence="4" id="KW-1185">Reference proteome</keyword>
<dbReference type="PANTHER" id="PTHR33119:SF1">
    <property type="entry name" value="FE2OG DIOXYGENASE DOMAIN-CONTAINING PROTEIN"/>
    <property type="match status" value="1"/>
</dbReference>
<evidence type="ECO:0000259" key="2">
    <source>
        <dbReference type="Pfam" id="PF14033"/>
    </source>
</evidence>
<reference evidence="3 4" key="1">
    <citation type="journal article" date="2012" name="Science">
        <title>The Paleozoic origin of enzymatic lignin decomposition reconstructed from 31 fungal genomes.</title>
        <authorList>
            <person name="Floudas D."/>
            <person name="Binder M."/>
            <person name="Riley R."/>
            <person name="Barry K."/>
            <person name="Blanchette R.A."/>
            <person name="Henrissat B."/>
            <person name="Martinez A.T."/>
            <person name="Otillar R."/>
            <person name="Spatafora J.W."/>
            <person name="Yadav J.S."/>
            <person name="Aerts A."/>
            <person name="Benoit I."/>
            <person name="Boyd A."/>
            <person name="Carlson A."/>
            <person name="Copeland A."/>
            <person name="Coutinho P.M."/>
            <person name="de Vries R.P."/>
            <person name="Ferreira P."/>
            <person name="Findley K."/>
            <person name="Foster B."/>
            <person name="Gaskell J."/>
            <person name="Glotzer D."/>
            <person name="Gorecki P."/>
            <person name="Heitman J."/>
            <person name="Hesse C."/>
            <person name="Hori C."/>
            <person name="Igarashi K."/>
            <person name="Jurgens J.A."/>
            <person name="Kallen N."/>
            <person name="Kersten P."/>
            <person name="Kohler A."/>
            <person name="Kuees U."/>
            <person name="Kumar T.K.A."/>
            <person name="Kuo A."/>
            <person name="LaButti K."/>
            <person name="Larrondo L.F."/>
            <person name="Lindquist E."/>
            <person name="Ling A."/>
            <person name="Lombard V."/>
            <person name="Lucas S."/>
            <person name="Lundell T."/>
            <person name="Martin R."/>
            <person name="McLaughlin D.J."/>
            <person name="Morgenstern I."/>
            <person name="Morin E."/>
            <person name="Murat C."/>
            <person name="Nagy L.G."/>
            <person name="Nolan M."/>
            <person name="Ohm R.A."/>
            <person name="Patyshakuliyeva A."/>
            <person name="Rokas A."/>
            <person name="Ruiz-Duenas F.J."/>
            <person name="Sabat G."/>
            <person name="Salamov A."/>
            <person name="Samejima M."/>
            <person name="Schmutz J."/>
            <person name="Slot J.C."/>
            <person name="St John F."/>
            <person name="Stenlid J."/>
            <person name="Sun H."/>
            <person name="Sun S."/>
            <person name="Syed K."/>
            <person name="Tsang A."/>
            <person name="Wiebenga A."/>
            <person name="Young D."/>
            <person name="Pisabarro A."/>
            <person name="Eastwood D.C."/>
            <person name="Martin F."/>
            <person name="Cullen D."/>
            <person name="Grigoriev I.V."/>
            <person name="Hibbett D.S."/>
        </authorList>
    </citation>
    <scope>NUCLEOTIDE SEQUENCE [LARGE SCALE GENOMIC DNA]</scope>
    <source>
        <strain evidence="3 4">ATCC 11539</strain>
    </source>
</reference>
<dbReference type="RefSeq" id="XP_007864154.1">
    <property type="nucleotide sequence ID" value="XM_007865963.1"/>
</dbReference>
<feature type="region of interest" description="Disordered" evidence="1">
    <location>
        <begin position="444"/>
        <end position="470"/>
    </location>
</feature>
<dbReference type="Proteomes" id="UP000030669">
    <property type="component" value="Unassembled WGS sequence"/>
</dbReference>
<dbReference type="EMBL" id="KB469299">
    <property type="protein sequence ID" value="EPQ56984.1"/>
    <property type="molecule type" value="Genomic_DNA"/>
</dbReference>
<protein>
    <recommendedName>
        <fullName evidence="2">DUF4246 domain-containing protein</fullName>
    </recommendedName>
</protein>
<evidence type="ECO:0000313" key="3">
    <source>
        <dbReference type="EMBL" id="EPQ56984.1"/>
    </source>
</evidence>
<dbReference type="KEGG" id="gtr:GLOTRDRAFT_127367"/>
<sequence>MTHVNIFVLPNEIWSEIFRIVAFSQPISNVHHLRSGRTWLSITRTCLLWRNISLGDARLWSNVVLQLPSLAWGKEFLARAGAAMVDLTVRCLTVPPSHEVSSINALSETANLISTHLSHTHSLRIHSRQRNIIEYLLQSLVAGAGPVGIRSLCLGLDAGVSEGSTIAAPASILRAVPLQTLALDCLFFDWSSGIYTGLVHLSLHAQDRLCAPSMQTFLCILENCPALETLEVVDAGPLHEEDHSAYEPVMLSRLRRLTLQNWSKDLKYLLQYLIFPTSAQVTLAFTGSGEKYNEVSDVFPPACTPLLTKAARSHITHIRSLGGDHITGRLEVYAEDGAERGSALTVIVCSIYAARLVTALASFFSQYTEHLIIRQPLCASPLWLDHLHKYSRLRALETDVNAAKLASTLDEVDEQGNLICPNLTTVIYAGESRLSPEERRQILHSLESRSRPENPDVKDGDKADEPERKTWPRTKISGVQRGYIFNWLRWLANGRDEKTGVEMRQSMRYALHQDFERLSRSATHKGCRAGVSSGYREGLASSNDKQVLDLIHPSLYCFRIGKSAVKNADDGTSQPYIQQRPDLIHHTNESPYYLSEQHQWLPTDFEVSETGEVMNVSYINNLHPDRKSLYATLNSIVEQTDPYGWYHGRVTPEPEEEDFMEEYDGKQEVGQAFWDALDHWKRNQRPFIPEPDPFMAPDEDEKVLRVFSLKGRVVQVIIKMANIMLTPEKPEYAGGSWHVEGMENERIVATGI</sequence>
<organism evidence="3 4">
    <name type="scientific">Gloeophyllum trabeum (strain ATCC 11539 / FP-39264 / Madison 617)</name>
    <name type="common">Brown rot fungus</name>
    <dbReference type="NCBI Taxonomy" id="670483"/>
    <lineage>
        <taxon>Eukaryota</taxon>
        <taxon>Fungi</taxon>
        <taxon>Dikarya</taxon>
        <taxon>Basidiomycota</taxon>
        <taxon>Agaricomycotina</taxon>
        <taxon>Agaricomycetes</taxon>
        <taxon>Gloeophyllales</taxon>
        <taxon>Gloeophyllaceae</taxon>
        <taxon>Gloeophyllum</taxon>
    </lineage>
</organism>
<dbReference type="InterPro" id="IPR025340">
    <property type="entry name" value="DUF4246"/>
</dbReference>
<dbReference type="OrthoDB" id="3213083at2759"/>
<dbReference type="GeneID" id="19301548"/>
<dbReference type="InterPro" id="IPR049192">
    <property type="entry name" value="DUF4246_C"/>
</dbReference>
<dbReference type="HOGENOM" id="CLU_370066_0_0_1"/>
<evidence type="ECO:0000256" key="1">
    <source>
        <dbReference type="SAM" id="MobiDB-lite"/>
    </source>
</evidence>
<feature type="domain" description="DUF4246" evidence="2">
    <location>
        <begin position="541"/>
        <end position="752"/>
    </location>
</feature>
<gene>
    <name evidence="3" type="ORF">GLOTRDRAFT_127367</name>
</gene>
<dbReference type="AlphaFoldDB" id="S7RUW5"/>
<accession>S7RUW5</accession>